<proteinExistence type="predicted"/>
<feature type="compositionally biased region" description="Polar residues" evidence="1">
    <location>
        <begin position="7"/>
        <end position="18"/>
    </location>
</feature>
<sequence length="174" mass="18205">MKPPSKVTFSQQLITNGKSSSNSRDHSTDSYLSTNGICVNKKSKPTPPPRVQSTKPTPPPRVQSTSSSAVSSATSCSSSSSSTSSNGSGNSCSTNGFCGIIPLVISPDRRHNGRCNSFSSSSTDTDSVISNPRGTIPHKSSTIINTKPILVSNGFHHKTSTNSTTLMRASVTDL</sequence>
<dbReference type="AlphaFoldDB" id="A0A818RUX4"/>
<evidence type="ECO:0000256" key="1">
    <source>
        <dbReference type="SAM" id="MobiDB-lite"/>
    </source>
</evidence>
<evidence type="ECO:0000313" key="3">
    <source>
        <dbReference type="Proteomes" id="UP000663872"/>
    </source>
</evidence>
<evidence type="ECO:0000313" key="2">
    <source>
        <dbReference type="EMBL" id="CAF3662782.1"/>
    </source>
</evidence>
<reference evidence="2" key="1">
    <citation type="submission" date="2021-02" db="EMBL/GenBank/DDBJ databases">
        <authorList>
            <person name="Nowell W R."/>
        </authorList>
    </citation>
    <scope>NUCLEOTIDE SEQUENCE</scope>
</reference>
<feature type="compositionally biased region" description="Low complexity" evidence="1">
    <location>
        <begin position="64"/>
        <end position="91"/>
    </location>
</feature>
<name>A0A818RUX4_9BILA</name>
<dbReference type="Proteomes" id="UP000663872">
    <property type="component" value="Unassembled WGS sequence"/>
</dbReference>
<organism evidence="2 3">
    <name type="scientific">Rotaria socialis</name>
    <dbReference type="NCBI Taxonomy" id="392032"/>
    <lineage>
        <taxon>Eukaryota</taxon>
        <taxon>Metazoa</taxon>
        <taxon>Spiralia</taxon>
        <taxon>Gnathifera</taxon>
        <taxon>Rotifera</taxon>
        <taxon>Eurotatoria</taxon>
        <taxon>Bdelloidea</taxon>
        <taxon>Philodinida</taxon>
        <taxon>Philodinidae</taxon>
        <taxon>Rotaria</taxon>
    </lineage>
</organism>
<accession>A0A818RUX4</accession>
<gene>
    <name evidence="2" type="ORF">GRG538_LOCUS25863</name>
</gene>
<protein>
    <submittedName>
        <fullName evidence="2">Uncharacterized protein</fullName>
    </submittedName>
</protein>
<feature type="region of interest" description="Disordered" evidence="1">
    <location>
        <begin position="116"/>
        <end position="140"/>
    </location>
</feature>
<comment type="caution">
    <text evidence="2">The sequence shown here is derived from an EMBL/GenBank/DDBJ whole genome shotgun (WGS) entry which is preliminary data.</text>
</comment>
<dbReference type="EMBL" id="CAJNYT010004422">
    <property type="protein sequence ID" value="CAF3662782.1"/>
    <property type="molecule type" value="Genomic_DNA"/>
</dbReference>
<feature type="compositionally biased region" description="Polar residues" evidence="1">
    <location>
        <begin position="128"/>
        <end position="140"/>
    </location>
</feature>
<feature type="region of interest" description="Disordered" evidence="1">
    <location>
        <begin position="1"/>
        <end position="91"/>
    </location>
</feature>
<feature type="compositionally biased region" description="Low complexity" evidence="1">
    <location>
        <begin position="117"/>
        <end position="127"/>
    </location>
</feature>
<feature type="compositionally biased region" description="Pro residues" evidence="1">
    <location>
        <begin position="45"/>
        <end position="61"/>
    </location>
</feature>